<proteinExistence type="inferred from homology"/>
<organism evidence="4 5">
    <name type="scientific">Mikania micrantha</name>
    <name type="common">bitter vine</name>
    <dbReference type="NCBI Taxonomy" id="192012"/>
    <lineage>
        <taxon>Eukaryota</taxon>
        <taxon>Viridiplantae</taxon>
        <taxon>Streptophyta</taxon>
        <taxon>Embryophyta</taxon>
        <taxon>Tracheophyta</taxon>
        <taxon>Spermatophyta</taxon>
        <taxon>Magnoliopsida</taxon>
        <taxon>eudicotyledons</taxon>
        <taxon>Gunneridae</taxon>
        <taxon>Pentapetalae</taxon>
        <taxon>asterids</taxon>
        <taxon>campanulids</taxon>
        <taxon>Asterales</taxon>
        <taxon>Asteraceae</taxon>
        <taxon>Asteroideae</taxon>
        <taxon>Heliantheae alliance</taxon>
        <taxon>Eupatorieae</taxon>
        <taxon>Mikania</taxon>
    </lineage>
</organism>
<keyword evidence="5" id="KW-1185">Reference proteome</keyword>
<comment type="caution">
    <text evidence="4">The sequence shown here is derived from an EMBL/GenBank/DDBJ whole genome shotgun (WGS) entry which is preliminary data.</text>
</comment>
<comment type="similarity">
    <text evidence="1">Belongs to the plant acyltransferase family.</text>
</comment>
<keyword evidence="3" id="KW-0012">Acyltransferase</keyword>
<sequence>MKVTVLTNELIVPSSPTPSYLKIYKFSFIDQQIPPYYIPIILYYSLDKSATTTQSEITIKLKTSLSKTLTHFYPLAGRLTHDRNAVNCTDQGVQFSVTRVESNLEDMIKSLKIKVLNKLVKVETSYVEEQLAIQVNLFDCGGIAVGVSMSHRIGDACSISSFVSHWFALAKGSETPFLSPVLDSAVLFPPMGSCEFSRNPKDPAISVPFETLVTKRFMFGSLAINQLKDKVVKDHNTPVNPTRVEVVTALIWKCGAMALGDCKVSVAFHSINLRRKMVPCLQDHQFGNLFQLANALAHQTDSMASRVMKLKDSFSKIDIAYLTSLTRDKGKDNFKEIGKCMNQEGVGVFKFGSWCRFSFNEGDFGWGKPVWVSSANFSDENSIVLMDSTKDVDGIEAWIVMNKENMKKFEQIDELQEFVGSVTEAGFLLHHHRKQTWLAIRRRFRMPEGFQSEPDERNPGLSDPVAVVDASASVPVETWTEIFGRR</sequence>
<dbReference type="PANTHER" id="PTHR31623">
    <property type="entry name" value="F21J9.9"/>
    <property type="match status" value="1"/>
</dbReference>
<protein>
    <submittedName>
        <fullName evidence="4">Uncharacterized protein</fullName>
    </submittedName>
</protein>
<dbReference type="Pfam" id="PF02458">
    <property type="entry name" value="Transferase"/>
    <property type="match status" value="1"/>
</dbReference>
<reference evidence="4 5" key="1">
    <citation type="submission" date="2019-05" db="EMBL/GenBank/DDBJ databases">
        <title>Mikania micrantha, genome provides insights into the molecular mechanism of rapid growth.</title>
        <authorList>
            <person name="Liu B."/>
        </authorList>
    </citation>
    <scope>NUCLEOTIDE SEQUENCE [LARGE SCALE GENOMIC DNA]</scope>
    <source>
        <strain evidence="4">NLD-2019</strain>
        <tissue evidence="4">Leaf</tissue>
    </source>
</reference>
<dbReference type="AlphaFoldDB" id="A0A5N6N625"/>
<gene>
    <name evidence="4" type="ORF">E3N88_25908</name>
</gene>
<dbReference type="Gene3D" id="3.30.559.10">
    <property type="entry name" value="Chloramphenicol acetyltransferase-like domain"/>
    <property type="match status" value="2"/>
</dbReference>
<accession>A0A5N6N625</accession>
<dbReference type="EMBL" id="SZYD01000013">
    <property type="protein sequence ID" value="KAD4385739.1"/>
    <property type="molecule type" value="Genomic_DNA"/>
</dbReference>
<keyword evidence="2" id="KW-0808">Transferase</keyword>
<dbReference type="GO" id="GO:0016746">
    <property type="term" value="F:acyltransferase activity"/>
    <property type="evidence" value="ECO:0007669"/>
    <property type="project" value="UniProtKB-KW"/>
</dbReference>
<evidence type="ECO:0000256" key="1">
    <source>
        <dbReference type="ARBA" id="ARBA00009861"/>
    </source>
</evidence>
<evidence type="ECO:0000313" key="4">
    <source>
        <dbReference type="EMBL" id="KAD4385739.1"/>
    </source>
</evidence>
<dbReference type="PANTHER" id="PTHR31623:SF17">
    <property type="entry name" value="F21J9.9"/>
    <property type="match status" value="1"/>
</dbReference>
<dbReference type="InterPro" id="IPR023213">
    <property type="entry name" value="CAT-like_dom_sf"/>
</dbReference>
<dbReference type="OrthoDB" id="671439at2759"/>
<evidence type="ECO:0000313" key="5">
    <source>
        <dbReference type="Proteomes" id="UP000326396"/>
    </source>
</evidence>
<evidence type="ECO:0000256" key="3">
    <source>
        <dbReference type="ARBA" id="ARBA00023315"/>
    </source>
</evidence>
<name>A0A5N6N625_9ASTR</name>
<dbReference type="Proteomes" id="UP000326396">
    <property type="component" value="Linkage Group LG3"/>
</dbReference>
<evidence type="ECO:0000256" key="2">
    <source>
        <dbReference type="ARBA" id="ARBA00022679"/>
    </source>
</evidence>